<dbReference type="PANTHER" id="PTHR48098">
    <property type="entry name" value="ENTEROCHELIN ESTERASE-RELATED"/>
    <property type="match status" value="1"/>
</dbReference>
<evidence type="ECO:0000256" key="1">
    <source>
        <dbReference type="SAM" id="SignalP"/>
    </source>
</evidence>
<dbReference type="PANTHER" id="PTHR48098:SF6">
    <property type="entry name" value="FERRI-BACILLIBACTIN ESTERASE BESA"/>
    <property type="match status" value="1"/>
</dbReference>
<accession>A0A2S7T8Y1</accession>
<feature type="chain" id="PRO_5015549580" evidence="1">
    <location>
        <begin position="19"/>
        <end position="380"/>
    </location>
</feature>
<comment type="caution">
    <text evidence="2">The sequence shown here is derived from an EMBL/GenBank/DDBJ whole genome shotgun (WGS) entry which is preliminary data.</text>
</comment>
<dbReference type="InterPro" id="IPR029058">
    <property type="entry name" value="AB_hydrolase_fold"/>
</dbReference>
<gene>
    <name evidence="2" type="ORF">BST99_12290</name>
</gene>
<dbReference type="OrthoDB" id="1142077at2"/>
<dbReference type="AlphaFoldDB" id="A0A2S7T8Y1"/>
<dbReference type="RefSeq" id="WP_105002063.1">
    <property type="nucleotide sequence ID" value="NZ_MQVX01000001.1"/>
</dbReference>
<dbReference type="EMBL" id="MQVX01000001">
    <property type="protein sequence ID" value="PQJ16390.1"/>
    <property type="molecule type" value="Genomic_DNA"/>
</dbReference>
<dbReference type="InterPro" id="IPR011990">
    <property type="entry name" value="TPR-like_helical_dom_sf"/>
</dbReference>
<dbReference type="Gene3D" id="3.40.50.1820">
    <property type="entry name" value="alpha/beta hydrolase"/>
    <property type="match status" value="1"/>
</dbReference>
<feature type="signal peptide" evidence="1">
    <location>
        <begin position="1"/>
        <end position="18"/>
    </location>
</feature>
<dbReference type="Gene3D" id="1.25.40.10">
    <property type="entry name" value="Tetratricopeptide repeat domain"/>
    <property type="match status" value="1"/>
</dbReference>
<keyword evidence="3" id="KW-1185">Reference proteome</keyword>
<reference evidence="3" key="1">
    <citation type="submission" date="2016-11" db="EMBL/GenBank/DDBJ databases">
        <title>Trade-off between light-utilization and light-protection in marine flavobacteria.</title>
        <authorList>
            <person name="Kumagai Y."/>
            <person name="Yoshizawa S."/>
            <person name="Kogure K."/>
        </authorList>
    </citation>
    <scope>NUCLEOTIDE SEQUENCE [LARGE SCALE GENOMIC DNA]</scope>
    <source>
        <strain evidence="3">SG-18</strain>
    </source>
</reference>
<proteinExistence type="predicted"/>
<organism evidence="2 3">
    <name type="scientific">Aureicoccus marinus</name>
    <dbReference type="NCBI Taxonomy" id="754435"/>
    <lineage>
        <taxon>Bacteria</taxon>
        <taxon>Pseudomonadati</taxon>
        <taxon>Bacteroidota</taxon>
        <taxon>Flavobacteriia</taxon>
        <taxon>Flavobacteriales</taxon>
        <taxon>Flavobacteriaceae</taxon>
        <taxon>Aureicoccus</taxon>
    </lineage>
</organism>
<dbReference type="Proteomes" id="UP000239366">
    <property type="component" value="Unassembled WGS sequence"/>
</dbReference>
<sequence>MKILATALALFMSGTLLAQTQKETLESYYLQEERSIRICLPEDYDESKSYPLILVLDAEYLFDMVVANARFYHRNDRMPNSIIVGIDQEDEYLRERDFSFDPNNGYLTPESDAFYSFLEKEVLPFCEKNYSIAPFKMFIGYDLSAALGNFFLYGERSLFTAYLSISPVLPNEMENLIPSRLLDHSQQIFYNLVLEKGPTTDRQRILQMNQSIASIQREGLHYYFDQYEAPDHTTIVAYGISKAFDNVFKLLRPITPMEYKKEILTSNDPAIQYLYHKYEMIEELLGFKKPYELNDIMAIYAASEKKDDFESLKELADICKRQWPETMMGDYLQGEYFENKGEVKKALRAFEKAYQKNEIDFLTKEAAYDKIAAIKDDFGY</sequence>
<protein>
    <submittedName>
        <fullName evidence="2">Esterase</fullName>
    </submittedName>
</protein>
<dbReference type="Pfam" id="PF00756">
    <property type="entry name" value="Esterase"/>
    <property type="match status" value="1"/>
</dbReference>
<dbReference type="InterPro" id="IPR000801">
    <property type="entry name" value="Esterase-like"/>
</dbReference>
<name>A0A2S7T8Y1_9FLAO</name>
<evidence type="ECO:0000313" key="2">
    <source>
        <dbReference type="EMBL" id="PQJ16390.1"/>
    </source>
</evidence>
<keyword evidence="1" id="KW-0732">Signal</keyword>
<dbReference type="SUPFAM" id="SSF53474">
    <property type="entry name" value="alpha/beta-Hydrolases"/>
    <property type="match status" value="1"/>
</dbReference>
<dbReference type="InterPro" id="IPR050583">
    <property type="entry name" value="Mycobacterial_A85_antigen"/>
</dbReference>
<evidence type="ECO:0000313" key="3">
    <source>
        <dbReference type="Proteomes" id="UP000239366"/>
    </source>
</evidence>